<evidence type="ECO:0000256" key="1">
    <source>
        <dbReference type="ARBA" id="ARBA00004123"/>
    </source>
</evidence>
<keyword evidence="6" id="KW-0238">DNA-binding</keyword>
<evidence type="ECO:0000256" key="8">
    <source>
        <dbReference type="PROSITE-ProRule" id="PRU00042"/>
    </source>
</evidence>
<keyword evidence="5" id="KW-0862">Zinc</keyword>
<dbReference type="PANTHER" id="PTHR24392">
    <property type="entry name" value="ZINC FINGER PROTEIN"/>
    <property type="match status" value="1"/>
</dbReference>
<keyword evidence="11" id="KW-1185">Reference proteome</keyword>
<keyword evidence="3" id="KW-0677">Repeat</keyword>
<reference evidence="10" key="1">
    <citation type="journal article" date="2023" name="Insect Mol. Biol.">
        <title>Genome sequencing provides insights into the evolution of gene families encoding plant cell wall-degrading enzymes in longhorned beetles.</title>
        <authorList>
            <person name="Shin N.R."/>
            <person name="Okamura Y."/>
            <person name="Kirsch R."/>
            <person name="Pauchet Y."/>
        </authorList>
    </citation>
    <scope>NUCLEOTIDE SEQUENCE</scope>
    <source>
        <strain evidence="10">MMC_N1</strain>
    </source>
</reference>
<evidence type="ECO:0000256" key="6">
    <source>
        <dbReference type="ARBA" id="ARBA00023125"/>
    </source>
</evidence>
<sequence length="665" mass="78217">MHAHSENICRLCLQVQVLSRDYKTTIDCTKEIFNVLLLDVTYSSQVPTSCFLLQDLSLSEDRLYVTIVQNLSKKAFDFKSTCICTEELVVSFTNTEHATHFYMKEIYKENKELVTANDNVCRFCMECSDKSNFMFLDNVGLEKMLSQCLPELDYQIIIQPVICASCMDSLKNYFNFVALCEGTEEKIQRYCLHLRTDKQGIINLNSVLVFISKGNFNCCKQEGNFNDDDDIVIKNEELDICYPRTNSPKSVVCIDRECLPDGNNIYKCNLCEYASKAIGNFKRHRLVHMDKSELDVFIYVTYANLSLKQKTTSGSIFQFIWIVIDCKCIPVEYTKYKSSLKSHLLIHKDSLDVEMYSCAICDFKTRHKTGFRTHILKHKDFSEVKAHQCGSCKYRTKIKWELTKHLRIHEDDSTVEMYRCNSCKFKTRLKCSLKRHLLVHIDQSKLELHKCEKCEFQSKYSKSLMRHQLLHKDISQMKMHTCKICGYGSRIKCNLVRHLLVHKEKTEVKMHRCELCPFETKHKGSIKKHLLTHKDVSESEKYKCQMCDYQSKWKGNLKQHLITHEDSSRLKVYTCKICGYKTKYRNNYVKHLVVHKDKKHRLIHRNDYEVKTFGHATEIDILPLEDYFQSCVEGGYTYRRHRTHNHSLNRCQLFRRESNPPNEAR</sequence>
<evidence type="ECO:0000313" key="11">
    <source>
        <dbReference type="Proteomes" id="UP001162164"/>
    </source>
</evidence>
<comment type="subcellular location">
    <subcellularLocation>
        <location evidence="1">Nucleus</location>
    </subcellularLocation>
</comment>
<feature type="domain" description="C2H2-type" evidence="9">
    <location>
        <begin position="573"/>
        <end position="600"/>
    </location>
</feature>
<name>A0ABQ9J8J3_9CUCU</name>
<dbReference type="SUPFAM" id="SSF57667">
    <property type="entry name" value="beta-beta-alpha zinc fingers"/>
    <property type="match status" value="3"/>
</dbReference>
<evidence type="ECO:0000256" key="3">
    <source>
        <dbReference type="ARBA" id="ARBA00022737"/>
    </source>
</evidence>
<gene>
    <name evidence="10" type="ORF">NQ317_001361</name>
</gene>
<dbReference type="EMBL" id="JAPWTJ010001075">
    <property type="protein sequence ID" value="KAJ8973955.1"/>
    <property type="molecule type" value="Genomic_DNA"/>
</dbReference>
<comment type="caution">
    <text evidence="10">The sequence shown here is derived from an EMBL/GenBank/DDBJ whole genome shotgun (WGS) entry which is preliminary data.</text>
</comment>
<dbReference type="InterPro" id="IPR012934">
    <property type="entry name" value="Znf_AD"/>
</dbReference>
<dbReference type="InterPro" id="IPR013087">
    <property type="entry name" value="Znf_C2H2_type"/>
</dbReference>
<dbReference type="InterPro" id="IPR036236">
    <property type="entry name" value="Znf_C2H2_sf"/>
</dbReference>
<evidence type="ECO:0000259" key="9">
    <source>
        <dbReference type="PROSITE" id="PS50157"/>
    </source>
</evidence>
<proteinExistence type="predicted"/>
<keyword evidence="2" id="KW-0479">Metal-binding</keyword>
<evidence type="ECO:0000256" key="2">
    <source>
        <dbReference type="ARBA" id="ARBA00022723"/>
    </source>
</evidence>
<dbReference type="SMART" id="SM00355">
    <property type="entry name" value="ZnF_C2H2"/>
    <property type="match status" value="9"/>
</dbReference>
<protein>
    <recommendedName>
        <fullName evidence="9">C2H2-type domain-containing protein</fullName>
    </recommendedName>
</protein>
<dbReference type="Pfam" id="PF13909">
    <property type="entry name" value="zf-H2C2_5"/>
    <property type="match status" value="1"/>
</dbReference>
<evidence type="ECO:0000256" key="4">
    <source>
        <dbReference type="ARBA" id="ARBA00022771"/>
    </source>
</evidence>
<evidence type="ECO:0000256" key="5">
    <source>
        <dbReference type="ARBA" id="ARBA00022833"/>
    </source>
</evidence>
<dbReference type="PROSITE" id="PS50157">
    <property type="entry name" value="ZINC_FINGER_C2H2_2"/>
    <property type="match status" value="2"/>
</dbReference>
<evidence type="ECO:0000256" key="7">
    <source>
        <dbReference type="ARBA" id="ARBA00023242"/>
    </source>
</evidence>
<accession>A0ABQ9J8J3</accession>
<dbReference type="SMART" id="SM00868">
    <property type="entry name" value="zf-AD"/>
    <property type="match status" value="1"/>
</dbReference>
<dbReference type="Gene3D" id="3.30.160.60">
    <property type="entry name" value="Classic Zinc Finger"/>
    <property type="match status" value="4"/>
</dbReference>
<keyword evidence="4 8" id="KW-0863">Zinc-finger</keyword>
<feature type="domain" description="C2H2-type" evidence="9">
    <location>
        <begin position="418"/>
        <end position="445"/>
    </location>
</feature>
<dbReference type="Proteomes" id="UP001162164">
    <property type="component" value="Unassembled WGS sequence"/>
</dbReference>
<evidence type="ECO:0000313" key="10">
    <source>
        <dbReference type="EMBL" id="KAJ8973955.1"/>
    </source>
</evidence>
<keyword evidence="7" id="KW-0539">Nucleus</keyword>
<organism evidence="10 11">
    <name type="scientific">Molorchus minor</name>
    <dbReference type="NCBI Taxonomy" id="1323400"/>
    <lineage>
        <taxon>Eukaryota</taxon>
        <taxon>Metazoa</taxon>
        <taxon>Ecdysozoa</taxon>
        <taxon>Arthropoda</taxon>
        <taxon>Hexapoda</taxon>
        <taxon>Insecta</taxon>
        <taxon>Pterygota</taxon>
        <taxon>Neoptera</taxon>
        <taxon>Endopterygota</taxon>
        <taxon>Coleoptera</taxon>
        <taxon>Polyphaga</taxon>
        <taxon>Cucujiformia</taxon>
        <taxon>Chrysomeloidea</taxon>
        <taxon>Cerambycidae</taxon>
        <taxon>Lamiinae</taxon>
        <taxon>Monochamini</taxon>
        <taxon>Molorchus</taxon>
    </lineage>
</organism>